<protein>
    <submittedName>
        <fullName evidence="1">Uncharacterized protein</fullName>
    </submittedName>
</protein>
<dbReference type="EMBL" id="JAULSR010000003">
    <property type="protein sequence ID" value="KAK0624865.1"/>
    <property type="molecule type" value="Genomic_DNA"/>
</dbReference>
<proteinExistence type="predicted"/>
<gene>
    <name evidence="1" type="ORF">B0T17DRAFT_507904</name>
</gene>
<reference evidence="1" key="1">
    <citation type="submission" date="2023-06" db="EMBL/GenBank/DDBJ databases">
        <title>Genome-scale phylogeny and comparative genomics of the fungal order Sordariales.</title>
        <authorList>
            <consortium name="Lawrence Berkeley National Laboratory"/>
            <person name="Hensen N."/>
            <person name="Bonometti L."/>
            <person name="Westerberg I."/>
            <person name="Brannstrom I.O."/>
            <person name="Guillou S."/>
            <person name="Cros-Aarteil S."/>
            <person name="Calhoun S."/>
            <person name="Haridas S."/>
            <person name="Kuo A."/>
            <person name="Mondo S."/>
            <person name="Pangilinan J."/>
            <person name="Riley R."/>
            <person name="LaButti K."/>
            <person name="Andreopoulos B."/>
            <person name="Lipzen A."/>
            <person name="Chen C."/>
            <person name="Yanf M."/>
            <person name="Daum C."/>
            <person name="Ng V."/>
            <person name="Clum A."/>
            <person name="Steindorff A."/>
            <person name="Ohm R."/>
            <person name="Martin F."/>
            <person name="Silar P."/>
            <person name="Natvig D."/>
            <person name="Lalanne C."/>
            <person name="Gautier V."/>
            <person name="Ament-velasquez S.L."/>
            <person name="Kruys A."/>
            <person name="Hutchinson M.I."/>
            <person name="Powell A.J."/>
            <person name="Barry K."/>
            <person name="Miller A.N."/>
            <person name="Grigoriev I.V."/>
            <person name="Debuchy R."/>
            <person name="Gladieux P."/>
            <person name="Thoren M.H."/>
            <person name="Johannesson H."/>
        </authorList>
    </citation>
    <scope>NUCLEOTIDE SEQUENCE</scope>
    <source>
        <strain evidence="1">SMH3391-2</strain>
    </source>
</reference>
<evidence type="ECO:0000313" key="2">
    <source>
        <dbReference type="Proteomes" id="UP001174934"/>
    </source>
</evidence>
<comment type="caution">
    <text evidence="1">The sequence shown here is derived from an EMBL/GenBank/DDBJ whole genome shotgun (WGS) entry which is preliminary data.</text>
</comment>
<name>A0AA39X089_9PEZI</name>
<accession>A0AA39X089</accession>
<dbReference type="Proteomes" id="UP001174934">
    <property type="component" value="Unassembled WGS sequence"/>
</dbReference>
<organism evidence="1 2">
    <name type="scientific">Bombardia bombarda</name>
    <dbReference type="NCBI Taxonomy" id="252184"/>
    <lineage>
        <taxon>Eukaryota</taxon>
        <taxon>Fungi</taxon>
        <taxon>Dikarya</taxon>
        <taxon>Ascomycota</taxon>
        <taxon>Pezizomycotina</taxon>
        <taxon>Sordariomycetes</taxon>
        <taxon>Sordariomycetidae</taxon>
        <taxon>Sordariales</taxon>
        <taxon>Lasiosphaeriaceae</taxon>
        <taxon>Bombardia</taxon>
    </lineage>
</organism>
<evidence type="ECO:0000313" key="1">
    <source>
        <dbReference type="EMBL" id="KAK0624865.1"/>
    </source>
</evidence>
<keyword evidence="2" id="KW-1185">Reference proteome</keyword>
<dbReference type="AlphaFoldDB" id="A0AA39X089"/>
<sequence>MMWCAHDRLDPRLDSFEVLILPASQALRLLRPPGDEYLAGLWRSSLLSDLCWFVKDVEMVTQAHPGRAPSWSWASLDGAVYMPLMKATEDYHCVAVDASVTLASPDSTGPATGGYIILSGQVPTIATFSWKCLDSVSEGEDLDGWGWTQQN</sequence>